<feature type="compositionally biased region" description="Basic and acidic residues" evidence="1">
    <location>
        <begin position="125"/>
        <end position="138"/>
    </location>
</feature>
<evidence type="ECO:0000256" key="1">
    <source>
        <dbReference type="SAM" id="MobiDB-lite"/>
    </source>
</evidence>
<dbReference type="Pfam" id="PF13358">
    <property type="entry name" value="DDE_3"/>
    <property type="match status" value="1"/>
</dbReference>
<feature type="domain" description="Tc1-like transposase DDE" evidence="2">
    <location>
        <begin position="295"/>
        <end position="437"/>
    </location>
</feature>
<name>A0A8H7VB81_9FUNG</name>
<keyword evidence="4" id="KW-1185">Reference proteome</keyword>
<feature type="compositionally biased region" description="Polar residues" evidence="1">
    <location>
        <begin position="1"/>
        <end position="11"/>
    </location>
</feature>
<proteinExistence type="predicted"/>
<dbReference type="InterPro" id="IPR038717">
    <property type="entry name" value="Tc1-like_DDE_dom"/>
</dbReference>
<dbReference type="SUPFAM" id="SSF46689">
    <property type="entry name" value="Homeodomain-like"/>
    <property type="match status" value="1"/>
</dbReference>
<feature type="region of interest" description="Disordered" evidence="1">
    <location>
        <begin position="82"/>
        <end position="147"/>
    </location>
</feature>
<evidence type="ECO:0000313" key="3">
    <source>
        <dbReference type="EMBL" id="KAG2208029.1"/>
    </source>
</evidence>
<feature type="compositionally biased region" description="Basic residues" evidence="1">
    <location>
        <begin position="12"/>
        <end position="22"/>
    </location>
</feature>
<dbReference type="PANTHER" id="PTHR46564">
    <property type="entry name" value="TRANSPOSASE"/>
    <property type="match status" value="1"/>
</dbReference>
<sequence>MKTSTHSQIKSKVQKKSPKRYQTRQEVKKMAKAIKELNIHNSNMSDPIDFVHEEHIDSHPEQFQIVHFPVDPTRLAQQNDDIDTSSDEISVENNSDSDSDSENEEPVLISVAPGSPSPGSALVEGDYRSPRVRKEPPKNPRGPNIPVSKRVMHQSLLLRAAGVSYKNISVNGIPPSTIRDHRKRYHQRGGNADPIKKKKIRASKITEAGSNFLLKTVITYNTATLAQLQDQYLKEFSVLLNSSTIYRHLIQKCDITIKRAHPYPERRTDQDTKDLRVKYIKEYIESGIADYKTNCVFVDEACVIANMQRNYAWAKVGEAANVKVPHMYARSRSMIVAICSTGIVEACTKVNKGGKGGGTKSVDFYAFLHKLMDKLDEMNLQNEGWNIICDNAPIHTAKYIQYKVIERGYKLVFLPRYSPFLNPIEEFFSKVKTLYRNVDIADENVSQSGDTNNDLSKVVTIEERLTNAMAKVTLRDYNNWIEHSITYFPRCLAQEENL</sequence>
<dbReference type="InterPro" id="IPR036397">
    <property type="entry name" value="RNaseH_sf"/>
</dbReference>
<reference evidence="3 4" key="1">
    <citation type="submission" date="2020-12" db="EMBL/GenBank/DDBJ databases">
        <title>Metabolic potential, ecology and presence of endohyphal bacteria is reflected in genomic diversity of Mucoromycotina.</title>
        <authorList>
            <person name="Muszewska A."/>
            <person name="Okrasinska A."/>
            <person name="Steczkiewicz K."/>
            <person name="Drgas O."/>
            <person name="Orlowska M."/>
            <person name="Perlinska-Lenart U."/>
            <person name="Aleksandrzak-Piekarczyk T."/>
            <person name="Szatraj K."/>
            <person name="Zielenkiewicz U."/>
            <person name="Pilsyk S."/>
            <person name="Malc E."/>
            <person name="Mieczkowski P."/>
            <person name="Kruszewska J.S."/>
            <person name="Biernat P."/>
            <person name="Pawlowska J."/>
        </authorList>
    </citation>
    <scope>NUCLEOTIDE SEQUENCE [LARGE SCALE GENOMIC DNA]</scope>
    <source>
        <strain evidence="3 4">CBS 142.35</strain>
    </source>
</reference>
<accession>A0A8H7VB81</accession>
<dbReference type="AlphaFoldDB" id="A0A8H7VB81"/>
<feature type="compositionally biased region" description="Low complexity" evidence="1">
    <location>
        <begin position="112"/>
        <end position="121"/>
    </location>
</feature>
<dbReference type="InterPro" id="IPR047655">
    <property type="entry name" value="Transpos_IS630-like"/>
</dbReference>
<comment type="caution">
    <text evidence="3">The sequence shown here is derived from an EMBL/GenBank/DDBJ whole genome shotgun (WGS) entry which is preliminary data.</text>
</comment>
<dbReference type="Gene3D" id="3.30.420.10">
    <property type="entry name" value="Ribonuclease H-like superfamily/Ribonuclease H"/>
    <property type="match status" value="1"/>
</dbReference>
<dbReference type="NCBIfam" id="NF033545">
    <property type="entry name" value="transpos_IS630"/>
    <property type="match status" value="1"/>
</dbReference>
<dbReference type="Proteomes" id="UP000646827">
    <property type="component" value="Unassembled WGS sequence"/>
</dbReference>
<feature type="compositionally biased region" description="Acidic residues" evidence="1">
    <location>
        <begin position="82"/>
        <end position="105"/>
    </location>
</feature>
<dbReference type="GO" id="GO:0003676">
    <property type="term" value="F:nucleic acid binding"/>
    <property type="evidence" value="ECO:0007669"/>
    <property type="project" value="InterPro"/>
</dbReference>
<feature type="region of interest" description="Disordered" evidence="1">
    <location>
        <begin position="1"/>
        <end position="26"/>
    </location>
</feature>
<dbReference type="PANTHER" id="PTHR46564:SF1">
    <property type="entry name" value="TRANSPOSASE"/>
    <property type="match status" value="1"/>
</dbReference>
<dbReference type="OrthoDB" id="2428500at2759"/>
<protein>
    <recommendedName>
        <fullName evidence="2">Tc1-like transposase DDE domain-containing protein</fullName>
    </recommendedName>
</protein>
<evidence type="ECO:0000259" key="2">
    <source>
        <dbReference type="Pfam" id="PF13358"/>
    </source>
</evidence>
<gene>
    <name evidence="3" type="ORF">INT45_009803</name>
</gene>
<evidence type="ECO:0000313" key="4">
    <source>
        <dbReference type="Proteomes" id="UP000646827"/>
    </source>
</evidence>
<dbReference type="EMBL" id="JAEPRB010001082">
    <property type="protein sequence ID" value="KAG2208029.1"/>
    <property type="molecule type" value="Genomic_DNA"/>
</dbReference>
<dbReference type="InterPro" id="IPR009057">
    <property type="entry name" value="Homeodomain-like_sf"/>
</dbReference>
<organism evidence="3 4">
    <name type="scientific">Circinella minor</name>
    <dbReference type="NCBI Taxonomy" id="1195481"/>
    <lineage>
        <taxon>Eukaryota</taxon>
        <taxon>Fungi</taxon>
        <taxon>Fungi incertae sedis</taxon>
        <taxon>Mucoromycota</taxon>
        <taxon>Mucoromycotina</taxon>
        <taxon>Mucoromycetes</taxon>
        <taxon>Mucorales</taxon>
        <taxon>Lichtheimiaceae</taxon>
        <taxon>Circinella</taxon>
    </lineage>
</organism>